<feature type="coiled-coil region" evidence="1">
    <location>
        <begin position="635"/>
        <end position="673"/>
    </location>
</feature>
<dbReference type="GO" id="GO:0042276">
    <property type="term" value="P:error-prone translesion synthesis"/>
    <property type="evidence" value="ECO:0007669"/>
    <property type="project" value="TreeGrafter"/>
</dbReference>
<dbReference type="GO" id="GO:0070987">
    <property type="term" value="P:error-free translesion synthesis"/>
    <property type="evidence" value="ECO:0007669"/>
    <property type="project" value="TreeGrafter"/>
</dbReference>
<dbReference type="InterPro" id="IPR036420">
    <property type="entry name" value="BRCT_dom_sf"/>
</dbReference>
<evidence type="ECO:0000313" key="4">
    <source>
        <dbReference type="EMBL" id="QDO16320.1"/>
    </source>
</evidence>
<name>A0A516AG79_LINPO</name>
<feature type="region of interest" description="Disordered" evidence="2">
    <location>
        <begin position="485"/>
        <end position="515"/>
    </location>
</feature>
<feature type="region of interest" description="Disordered" evidence="2">
    <location>
        <begin position="527"/>
        <end position="615"/>
    </location>
</feature>
<accession>A0A516AG79</accession>
<feature type="compositionally biased region" description="Polar residues" evidence="2">
    <location>
        <begin position="498"/>
        <end position="514"/>
    </location>
</feature>
<feature type="region of interest" description="Disordered" evidence="2">
    <location>
        <begin position="247"/>
        <end position="266"/>
    </location>
</feature>
<dbReference type="PROSITE" id="PS50172">
    <property type="entry name" value="BRCT"/>
    <property type="match status" value="1"/>
</dbReference>
<evidence type="ECO:0000256" key="1">
    <source>
        <dbReference type="SAM" id="Coils"/>
    </source>
</evidence>
<dbReference type="GO" id="GO:0017125">
    <property type="term" value="F:deoxycytidyl transferase activity"/>
    <property type="evidence" value="ECO:0007669"/>
    <property type="project" value="TreeGrafter"/>
</dbReference>
<proteinExistence type="evidence at transcript level"/>
<dbReference type="EMBL" id="MN125853">
    <property type="protein sequence ID" value="QDO16320.1"/>
    <property type="molecule type" value="mRNA"/>
</dbReference>
<dbReference type="GO" id="GO:0003887">
    <property type="term" value="F:DNA-directed DNA polymerase activity"/>
    <property type="evidence" value="ECO:0007669"/>
    <property type="project" value="TreeGrafter"/>
</dbReference>
<organism evidence="4">
    <name type="scientific">Lingulaulax polyedra</name>
    <name type="common">Dinoflagellate</name>
    <name type="synonym">Lingulodinium polyedra</name>
    <dbReference type="NCBI Taxonomy" id="160621"/>
    <lineage>
        <taxon>Eukaryota</taxon>
        <taxon>Sar</taxon>
        <taxon>Alveolata</taxon>
        <taxon>Dinophyceae</taxon>
        <taxon>Gonyaulacales</taxon>
        <taxon>Lingulodiniaceae</taxon>
        <taxon>Lingulaulax</taxon>
    </lineage>
</organism>
<feature type="compositionally biased region" description="Polar residues" evidence="2">
    <location>
        <begin position="217"/>
        <end position="226"/>
    </location>
</feature>
<dbReference type="Pfam" id="PF00533">
    <property type="entry name" value="BRCT"/>
    <property type="match status" value="1"/>
</dbReference>
<dbReference type="InterPro" id="IPR001357">
    <property type="entry name" value="BRCT_dom"/>
</dbReference>
<dbReference type="SUPFAM" id="SSF52113">
    <property type="entry name" value="BRCT domain"/>
    <property type="match status" value="1"/>
</dbReference>
<evidence type="ECO:0000256" key="2">
    <source>
        <dbReference type="SAM" id="MobiDB-lite"/>
    </source>
</evidence>
<feature type="domain" description="BRCT" evidence="3">
    <location>
        <begin position="68"/>
        <end position="160"/>
    </location>
</feature>
<dbReference type="GO" id="GO:0005634">
    <property type="term" value="C:nucleus"/>
    <property type="evidence" value="ECO:0007669"/>
    <property type="project" value="TreeGrafter"/>
</dbReference>
<dbReference type="Gene3D" id="3.40.50.10190">
    <property type="entry name" value="BRCT domain"/>
    <property type="match status" value="1"/>
</dbReference>
<feature type="region of interest" description="Disordered" evidence="2">
    <location>
        <begin position="200"/>
        <end position="231"/>
    </location>
</feature>
<reference evidence="4" key="1">
    <citation type="journal article" date="2019" name="Microorganisms">
        <title>DNA Damage Response Pathways in Dinoflagellates.</title>
        <authorList>
            <person name="Li C."/>
            <person name="Wong J."/>
        </authorList>
    </citation>
    <scope>NUCLEOTIDE SEQUENCE</scope>
</reference>
<evidence type="ECO:0000259" key="3">
    <source>
        <dbReference type="PROSITE" id="PS50172"/>
    </source>
</evidence>
<dbReference type="PANTHER" id="PTHR45990:SF1">
    <property type="entry name" value="DNA REPAIR PROTEIN REV1"/>
    <property type="match status" value="1"/>
</dbReference>
<dbReference type="AlphaFoldDB" id="A0A516AG79"/>
<dbReference type="PANTHER" id="PTHR45990">
    <property type="entry name" value="DNA REPAIR PROTEIN REV1"/>
    <property type="match status" value="1"/>
</dbReference>
<dbReference type="SMART" id="SM00292">
    <property type="entry name" value="BRCT"/>
    <property type="match status" value="1"/>
</dbReference>
<protein>
    <submittedName>
        <fullName evidence="4">DNA repair protein REV1</fullName>
    </submittedName>
</protein>
<feature type="compositionally biased region" description="Basic residues" evidence="2">
    <location>
        <begin position="557"/>
        <end position="568"/>
    </location>
</feature>
<sequence length="814" mass="83436">MGPPRRGGRGGDGRSGGGLASTAAGSFFGGGGYASHGDYMVEKNRKLKEQFAAAAAKAEHAEGSGDGAKPPVFRGLTFWMTGRTCIPDQELKRLIVEHCGVYEQYGYTRVTHIIADNLASGNQTWRELRKRTKRGHVVASSWVVDCVREGRRIPEARYLPKCLAESSTILSFVDGGRGQAQRPTGSASSGAGLVASAGIGASSEGAPVEVRKRPRSPDSQADTPTASGPIAELTAPAAVEEDVEPMQTVALEPSSSSTTEARVRPRSRITEAQAEPALVSTAPPGPPAAPVSAAAVNTRPVARQAASPLALEVSRSYSSGLSSASGLSTVIGELVRAMASQLQSIGCRATSAGLRLLVEPLEEWSGSADLEPAVTRSADQLSGLGPTDVATLVTVFDALARRAAMVLCTDGPKSSWARLRRVTVQLRCHRDPAVSQAAPHVVPAVAPAPALLPVLSPRLPRVDQCPSPPSTSRCPELTVDSAVAEKGDPALPGPSSPVVVTTSREGTPMASSSPEGGCLCLTSGLPAPPASSGQRPVKATCSDTAGSPAHPSSVAARSRKVPRWRKMALVRPAAADQHPEERSSASRGCQSHGGSSSSTALPDVVGHPAAEPAAPAQVKAQARAVEQAVTGAAALAAAQARAQAAEEAVAQAREQARAEAAQAEAVQTTAEAAARAETLRSHGGSCCWQPGALRQMLRTRLELSRPEAFDLHAAAVKVLLGRREFDVAVAALRALRSAVASAAEPGGWDGEAALPQRFNAFLAEARSALAAAAGGACVDVTPLAREAVTGAGAACASEEATDGSETCGLAGTES</sequence>
<feature type="compositionally biased region" description="Polar residues" evidence="2">
    <location>
        <begin position="585"/>
        <end position="600"/>
    </location>
</feature>
<keyword evidence="1" id="KW-0175">Coiled coil</keyword>